<dbReference type="Proteomes" id="UP000198500">
    <property type="component" value="Unassembled WGS sequence"/>
</dbReference>
<dbReference type="EMBL" id="FNNI01000004">
    <property type="protein sequence ID" value="SDX17466.1"/>
    <property type="molecule type" value="Genomic_DNA"/>
</dbReference>
<dbReference type="RefSeq" id="WP_092569183.1">
    <property type="nucleotide sequence ID" value="NZ_BMXH01000001.1"/>
</dbReference>
<organism evidence="2 3">
    <name type="scientific">Aidingimonas halophila</name>
    <dbReference type="NCBI Taxonomy" id="574349"/>
    <lineage>
        <taxon>Bacteria</taxon>
        <taxon>Pseudomonadati</taxon>
        <taxon>Pseudomonadota</taxon>
        <taxon>Gammaproteobacteria</taxon>
        <taxon>Oceanospirillales</taxon>
        <taxon>Halomonadaceae</taxon>
        <taxon>Aidingimonas</taxon>
    </lineage>
</organism>
<dbReference type="Gene3D" id="3.10.450.40">
    <property type="match status" value="1"/>
</dbReference>
<protein>
    <submittedName>
        <fullName evidence="2">Type VI secretion system protein</fullName>
    </submittedName>
</protein>
<dbReference type="InterPro" id="IPR017737">
    <property type="entry name" value="TssE1-like"/>
</dbReference>
<dbReference type="InterPro" id="IPR007048">
    <property type="entry name" value="IraD/Gp25-like"/>
</dbReference>
<evidence type="ECO:0000313" key="2">
    <source>
        <dbReference type="EMBL" id="SDX17466.1"/>
    </source>
</evidence>
<dbReference type="OrthoDB" id="119583at2"/>
<reference evidence="2 3" key="1">
    <citation type="submission" date="2016-10" db="EMBL/GenBank/DDBJ databases">
        <authorList>
            <person name="de Groot N.N."/>
        </authorList>
    </citation>
    <scope>NUCLEOTIDE SEQUENCE [LARGE SCALE GENOMIC DNA]</scope>
    <source>
        <strain evidence="2 3">DSM 19219</strain>
    </source>
</reference>
<dbReference type="Pfam" id="PF04965">
    <property type="entry name" value="GPW_gp25"/>
    <property type="match status" value="1"/>
</dbReference>
<evidence type="ECO:0000313" key="3">
    <source>
        <dbReference type="Proteomes" id="UP000198500"/>
    </source>
</evidence>
<dbReference type="InterPro" id="IPR053176">
    <property type="entry name" value="T6SS_TssE1-like"/>
</dbReference>
<sequence length="143" mass="16362">MRHHRDGVPGGRLFERLATPTAFRNDGNRHDLAVMVDSIKRHLVELLNSRPGHSESAPSLGLVDFNDATIGVLDLERRIQRDIRECIERFEPRVEYVRVETMPHGGEPLELHFQVHAVLDLGQGQARTTIDLLLNNKRYHCLN</sequence>
<feature type="domain" description="IraD/Gp25-like" evidence="1">
    <location>
        <begin position="35"/>
        <end position="120"/>
    </location>
</feature>
<proteinExistence type="predicted"/>
<dbReference type="PANTHER" id="PTHR38595:SF2">
    <property type="entry name" value="TYPE VI SECRETION SYSTEM BASEPLATE SUBUNIT TSSE"/>
    <property type="match status" value="1"/>
</dbReference>
<dbReference type="PANTHER" id="PTHR38595">
    <property type="entry name" value="CYTOPLASMIC PROTEIN-RELATED"/>
    <property type="match status" value="1"/>
</dbReference>
<dbReference type="SUPFAM" id="SSF160719">
    <property type="entry name" value="gpW/gp25-like"/>
    <property type="match status" value="1"/>
</dbReference>
<dbReference type="AlphaFoldDB" id="A0A1H2ZJ74"/>
<keyword evidence="3" id="KW-1185">Reference proteome</keyword>
<evidence type="ECO:0000259" key="1">
    <source>
        <dbReference type="Pfam" id="PF04965"/>
    </source>
</evidence>
<dbReference type="NCBIfam" id="TIGR03357">
    <property type="entry name" value="VI_zyme"/>
    <property type="match status" value="1"/>
</dbReference>
<gene>
    <name evidence="2" type="ORF">SAMN05443545_104165</name>
</gene>
<accession>A0A1H2ZJ74</accession>
<name>A0A1H2ZJ74_9GAMM</name>
<dbReference type="STRING" id="574349.SAMN05443545_104165"/>